<dbReference type="EMBL" id="AEYI02000190">
    <property type="protein sequence ID" value="KFG51214.1"/>
    <property type="molecule type" value="Genomic_DNA"/>
</dbReference>
<sequence>MASSTSQAPSSRSSWKRHFETALQRATASADKFLQCSSRVLLSSRENAPSVRGPSSCTDSVSPLSVVSFPRQCGLPSGDAFFRGRPPGNAAQGGSSCGKNASFGYPLVSGTKEASVSAVHSDFISYEETKALARFKGRGREYIPPKLTKDGGVLFGGSGSKVTSQMKRQLECVTVVTKREKVNNILDLTTEASQRTLRNTDLPLCQEPDLGSLYTKQLKEIENAKECLKDIHVQKPWQTWPPKEETLTLVHHTASRNPLSPFTELHDPIENREYADSWRCPAPPSLGSGFRYSEQSGLNSPTPSDAMASWFKHKKADETHDDSAQELSNFVALLHTISEESMKLPPPKKKVQTPTNPLHPLLIRDTAGSADASGAPQPVVLTVVRQEGLKAKLEAIDGDAVSARAAPAAKRKNEKEASVQTADPPPQLKPAEAKSKSPPTSAPKGPKISRTLTDLAVSESSTSESEASPRLVPLSQAMEPVAIVPAELSAAAPAAATSSGVTELGTRSRTPRRASRMELRRKSIQDIERAIAERKARDRYNEYLDLVNGLPRRCLPQLNGDEEDDSSSRNLRQSELSADLPPWLYFLDTHTTLPEPVGMSTVVPSVMVPRLQDAAFEEDELSAEDLPGFAAFEQLTNLFAPGFKEFLYPEYDPSSASPMAIPMIQLVDPDKVNVWQEVAENALHEEWELTQREWGTPLQAEIEAYQKLERKLFARRKKQARQRVIAERKKDINQDVDLVQRRLRQDIQQQYDEFVSTEAPLQQSMQHELNKGLRAIGSCRGGRRAWAVFNRSIRSEATQRREASPSYKRRLEEDAFGFVPPPAVGRRCGRQATRAGRGRMPGGHARASETVSSQKGEDKSTAMGDRGRKGAGGAGQRREPIEDESSLTSEEMENQAVDLLRQRDLDRMLQDAASQIRPDFGKRVASPPAKVEQTRLSSPADGSLQQHDADNGFHVRMLQQRMRASEVATKIENTSSLVAYGEVPSQVKELFGHGVNRLPNSAGSVSENAFVGLLGSHIPHEVGPSAVSDSKTRGSSAGRLICQASQSKSASSQPCIGGSDPLNVDGNERRDSRSGIAQGLERVPTPTEADSDFEEANRDEDAFCPLPTLGRHIDASDYERQPEPMEVITSKDAIDVTLHSANLRDKQSCRWTQVPSLPCDEHSFHEEPTQEELQVDCHVSLNRHDSHDEAQTSSPSCRSGKGRLLCSRSAIGDSGNDENEGKCRSMCESGHAVRCVGARRSGRCQASRLSKIDKECDADKCGFDATKDGTSFSPRSFQTLINEEKQGQIPHAKGKRFGETASELDEPGTSSVAHEGVFDSPSSYISTISPRSPRGQQALVKTDSFQSVPRKHAFSKEDVRQCPGQRQGSPVPRDLGKLEHSLQESSEVVEVTRRGTTNAPGEEQGVTSRSSVTTESDFNHQKQLLYKQKPHLRSLFRPLSAERVRRPSKFPWDDEVIPTCRAQGETPVLSLGEDPSYAKDHLCNFNSSPRTREKSRTERGASVTNSFCGTSGRETPPGQQEWPCIHHSPQRQSQPFLRRGCGEGGGRYHKRHESNRKRPPVRNELTVSPRNQTQLEVCNSAETVSGLKLSPFKEEIGVGNYRKSSPRDAATVFDIQSSRSASDLCTVSISGGSADSMIDFPVLWPSIRSLYKSSECSRRCRKSPSDRNPLVCIDEANRWDGTQDRSKPHEFLKKGSGRCAGQSKQKEESSATSRPTTPRHASTAGGASPRVEPEDILSATGEGRTRVCMRFEKGERNSTPGSQSVATERASSGSLKRSSSEDAGRRAGEKDKVPYTRLVDLSSHFQRPRVRWGNPISQAFCE</sequence>
<feature type="compositionally biased region" description="Low complexity" evidence="1">
    <location>
        <begin position="458"/>
        <end position="468"/>
    </location>
</feature>
<feature type="region of interest" description="Disordered" evidence="1">
    <location>
        <begin position="492"/>
        <end position="516"/>
    </location>
</feature>
<feature type="compositionally biased region" description="Polar residues" evidence="1">
    <location>
        <begin position="1394"/>
        <end position="1416"/>
    </location>
</feature>
<feature type="region of interest" description="Disordered" evidence="1">
    <location>
        <begin position="1283"/>
        <end position="1318"/>
    </location>
</feature>
<feature type="compositionally biased region" description="Basic and acidic residues" evidence="1">
    <location>
        <begin position="855"/>
        <end position="868"/>
    </location>
</feature>
<feature type="compositionally biased region" description="Basic and acidic residues" evidence="1">
    <location>
        <begin position="1743"/>
        <end position="1756"/>
    </location>
</feature>
<evidence type="ECO:0000256" key="1">
    <source>
        <dbReference type="SAM" id="MobiDB-lite"/>
    </source>
</evidence>
<feature type="region of interest" description="Disordered" evidence="1">
    <location>
        <begin position="341"/>
        <end position="362"/>
    </location>
</feature>
<feature type="region of interest" description="Disordered" evidence="1">
    <location>
        <begin position="1484"/>
        <end position="1570"/>
    </location>
</feature>
<feature type="region of interest" description="Disordered" evidence="1">
    <location>
        <begin position="822"/>
        <end position="892"/>
    </location>
</feature>
<comment type="caution">
    <text evidence="2">The sequence shown here is derived from an EMBL/GenBank/DDBJ whole genome shotgun (WGS) entry which is preliminary data.</text>
</comment>
<name>A0A086L3J6_TOXGO</name>
<dbReference type="VEuPathDB" id="ToxoDB:TGP89_232560"/>
<dbReference type="Proteomes" id="UP000028828">
    <property type="component" value="Unassembled WGS sequence"/>
</dbReference>
<feature type="compositionally biased region" description="Acidic residues" evidence="1">
    <location>
        <begin position="881"/>
        <end position="892"/>
    </location>
</feature>
<evidence type="ECO:0000313" key="2">
    <source>
        <dbReference type="EMBL" id="KFG51214.1"/>
    </source>
</evidence>
<feature type="compositionally biased region" description="Polar residues" evidence="1">
    <location>
        <begin position="1757"/>
        <end position="1770"/>
    </location>
</feature>
<feature type="compositionally biased region" description="Polar residues" evidence="1">
    <location>
        <begin position="497"/>
        <end position="508"/>
    </location>
</feature>
<feature type="compositionally biased region" description="Low complexity" evidence="1">
    <location>
        <begin position="1043"/>
        <end position="1053"/>
    </location>
</feature>
<accession>A0A086L3J6</accession>
<feature type="compositionally biased region" description="Basic residues" evidence="1">
    <location>
        <begin position="1547"/>
        <end position="1560"/>
    </location>
</feature>
<dbReference type="OrthoDB" id="330591at2759"/>
<reference evidence="2 3" key="1">
    <citation type="submission" date="2014-03" db="EMBL/GenBank/DDBJ databases">
        <authorList>
            <person name="Sibley D."/>
            <person name="Venepally P."/>
            <person name="Karamycheva S."/>
            <person name="Hadjithomas M."/>
            <person name="Khan A."/>
            <person name="Brunk B."/>
            <person name="Roos D."/>
            <person name="Caler E."/>
            <person name="Lorenzi H."/>
        </authorList>
    </citation>
    <scope>NUCLEOTIDE SEQUENCE [LARGE SCALE GENOMIC DNA]</scope>
    <source>
        <strain evidence="3">p89</strain>
    </source>
</reference>
<feature type="compositionally biased region" description="Basic and acidic residues" evidence="1">
    <location>
        <begin position="1682"/>
        <end position="1693"/>
    </location>
</feature>
<feature type="region of interest" description="Disordered" evidence="1">
    <location>
        <begin position="401"/>
        <end position="472"/>
    </location>
</feature>
<feature type="compositionally biased region" description="Polar residues" evidence="1">
    <location>
        <begin position="1502"/>
        <end position="1513"/>
    </location>
</feature>
<feature type="compositionally biased region" description="Basic and acidic residues" evidence="1">
    <location>
        <begin position="1778"/>
        <end position="1794"/>
    </location>
</feature>
<organism evidence="2 3">
    <name type="scientific">Toxoplasma gondii p89</name>
    <dbReference type="NCBI Taxonomy" id="943119"/>
    <lineage>
        <taxon>Eukaryota</taxon>
        <taxon>Sar</taxon>
        <taxon>Alveolata</taxon>
        <taxon>Apicomplexa</taxon>
        <taxon>Conoidasida</taxon>
        <taxon>Coccidia</taxon>
        <taxon>Eucoccidiorida</taxon>
        <taxon>Eimeriorina</taxon>
        <taxon>Sarcocystidae</taxon>
        <taxon>Toxoplasma</taxon>
    </lineage>
</organism>
<feature type="region of interest" description="Disordered" evidence="1">
    <location>
        <begin position="1043"/>
        <end position="1099"/>
    </location>
</feature>
<feature type="region of interest" description="Disordered" evidence="1">
    <location>
        <begin position="913"/>
        <end position="946"/>
    </location>
</feature>
<protein>
    <submittedName>
        <fullName evidence="2">Uncharacterized protein</fullName>
    </submittedName>
</protein>
<feature type="region of interest" description="Disordered" evidence="1">
    <location>
        <begin position="1682"/>
        <end position="1797"/>
    </location>
</feature>
<gene>
    <name evidence="2" type="ORF">TGP89_232560</name>
</gene>
<feature type="region of interest" description="Disordered" evidence="1">
    <location>
        <begin position="1343"/>
        <end position="1419"/>
    </location>
</feature>
<proteinExistence type="predicted"/>
<feature type="region of interest" description="Disordered" evidence="1">
    <location>
        <begin position="554"/>
        <end position="573"/>
    </location>
</feature>
<feature type="compositionally biased region" description="Polar residues" evidence="1">
    <location>
        <begin position="1710"/>
        <end position="1720"/>
    </location>
</feature>
<feature type="compositionally biased region" description="Basic and acidic residues" evidence="1">
    <location>
        <begin position="1490"/>
        <end position="1499"/>
    </location>
</feature>
<evidence type="ECO:0000313" key="3">
    <source>
        <dbReference type="Proteomes" id="UP000028828"/>
    </source>
</evidence>